<feature type="transmembrane region" description="Helical" evidence="6">
    <location>
        <begin position="124"/>
        <end position="144"/>
    </location>
</feature>
<evidence type="ECO:0000313" key="8">
    <source>
        <dbReference type="Proteomes" id="UP000031246"/>
    </source>
</evidence>
<dbReference type="EMBL" id="JSYN01000005">
    <property type="protein sequence ID" value="KIA95408.1"/>
    <property type="molecule type" value="Genomic_DNA"/>
</dbReference>
<evidence type="ECO:0000313" key="7">
    <source>
        <dbReference type="EMBL" id="KIA95408.1"/>
    </source>
</evidence>
<dbReference type="PANTHER" id="PTHR23291">
    <property type="entry name" value="BAX INHIBITOR-RELATED"/>
    <property type="match status" value="1"/>
</dbReference>
<gene>
    <name evidence="7" type="ORF">OC25_06100</name>
</gene>
<dbReference type="InterPro" id="IPR006214">
    <property type="entry name" value="Bax_inhibitor_1-related"/>
</dbReference>
<accession>A0A0C1FUA0</accession>
<evidence type="ECO:0000256" key="5">
    <source>
        <dbReference type="ARBA" id="ARBA00023136"/>
    </source>
</evidence>
<evidence type="ECO:0000256" key="1">
    <source>
        <dbReference type="ARBA" id="ARBA00004141"/>
    </source>
</evidence>
<keyword evidence="5 6" id="KW-0472">Membrane</keyword>
<dbReference type="PANTHER" id="PTHR23291:SF50">
    <property type="entry name" value="PROTEIN LIFEGUARD 4"/>
    <property type="match status" value="1"/>
</dbReference>
<dbReference type="RefSeq" id="WP_039472920.1">
    <property type="nucleotide sequence ID" value="NZ_JSYN01000005.1"/>
</dbReference>
<dbReference type="CDD" id="cd10432">
    <property type="entry name" value="BI-1-like_bacterial"/>
    <property type="match status" value="1"/>
</dbReference>
<keyword evidence="8" id="KW-1185">Reference proteome</keyword>
<evidence type="ECO:0000256" key="2">
    <source>
        <dbReference type="ARBA" id="ARBA00010350"/>
    </source>
</evidence>
<protein>
    <submittedName>
        <fullName evidence="7">Membrane protein</fullName>
    </submittedName>
</protein>
<feature type="transmembrane region" description="Helical" evidence="6">
    <location>
        <begin position="67"/>
        <end position="86"/>
    </location>
</feature>
<evidence type="ECO:0000256" key="3">
    <source>
        <dbReference type="ARBA" id="ARBA00022692"/>
    </source>
</evidence>
<name>A0A0C1FUA0_9SPHI</name>
<dbReference type="OrthoDB" id="9793828at2"/>
<feature type="transmembrane region" description="Helical" evidence="6">
    <location>
        <begin position="98"/>
        <end position="118"/>
    </location>
</feature>
<sequence>MEQQNYQYQDNSVFVQEKSASKRFFGSVFLWMFVALAVSTVAAYFIASTPAVLDYLLSYNPQTGKGGFTALGYIAIFAPLGLVFLLGSRMQTMSYGALVAVFLLYSVLTGVMLSFVLLLYATTSIVICFAAATAIFLVMAIMGYTTDADLSKFGPILFAGVMGLVIISVINFFLGSSTLSYILGIVGVAIFTALTAYKVQELKRIGQGLDEYGNEIALADSKKLAIIGALSLYITFINLFMSLLRVFGNRR</sequence>
<dbReference type="Proteomes" id="UP000031246">
    <property type="component" value="Unassembled WGS sequence"/>
</dbReference>
<comment type="subcellular location">
    <subcellularLocation>
        <location evidence="1">Membrane</location>
        <topology evidence="1">Multi-pass membrane protein</topology>
    </subcellularLocation>
</comment>
<comment type="caution">
    <text evidence="7">The sequence shown here is derived from an EMBL/GenBank/DDBJ whole genome shotgun (WGS) entry which is preliminary data.</text>
</comment>
<keyword evidence="3 6" id="KW-0812">Transmembrane</keyword>
<dbReference type="GO" id="GO:0005886">
    <property type="term" value="C:plasma membrane"/>
    <property type="evidence" value="ECO:0007669"/>
    <property type="project" value="TreeGrafter"/>
</dbReference>
<comment type="similarity">
    <text evidence="2 6">Belongs to the BI1 family.</text>
</comment>
<feature type="transmembrane region" description="Helical" evidence="6">
    <location>
        <begin position="180"/>
        <end position="197"/>
    </location>
</feature>
<dbReference type="AlphaFoldDB" id="A0A0C1FUA0"/>
<organism evidence="7 8">
    <name type="scientific">Pedobacter kyungheensis</name>
    <dbReference type="NCBI Taxonomy" id="1069985"/>
    <lineage>
        <taxon>Bacteria</taxon>
        <taxon>Pseudomonadati</taxon>
        <taxon>Bacteroidota</taxon>
        <taxon>Sphingobacteriia</taxon>
        <taxon>Sphingobacteriales</taxon>
        <taxon>Sphingobacteriaceae</taxon>
        <taxon>Pedobacter</taxon>
    </lineage>
</organism>
<proteinExistence type="inferred from homology"/>
<feature type="transmembrane region" description="Helical" evidence="6">
    <location>
        <begin position="28"/>
        <end position="47"/>
    </location>
</feature>
<evidence type="ECO:0000256" key="4">
    <source>
        <dbReference type="ARBA" id="ARBA00022989"/>
    </source>
</evidence>
<evidence type="ECO:0000256" key="6">
    <source>
        <dbReference type="RuleBase" id="RU004379"/>
    </source>
</evidence>
<reference evidence="7 8" key="1">
    <citation type="submission" date="2014-10" db="EMBL/GenBank/DDBJ databases">
        <title>Pedobacter Kyungheensis.</title>
        <authorList>
            <person name="Anderson B.M."/>
            <person name="Newman J.D."/>
        </authorList>
    </citation>
    <scope>NUCLEOTIDE SEQUENCE [LARGE SCALE GENOMIC DNA]</scope>
    <source>
        <strain evidence="7 8">KACC 16221</strain>
    </source>
</reference>
<dbReference type="Pfam" id="PF01027">
    <property type="entry name" value="Bax1-I"/>
    <property type="match status" value="1"/>
</dbReference>
<feature type="transmembrane region" description="Helical" evidence="6">
    <location>
        <begin position="224"/>
        <end position="247"/>
    </location>
</feature>
<keyword evidence="4 6" id="KW-1133">Transmembrane helix</keyword>
<feature type="transmembrane region" description="Helical" evidence="6">
    <location>
        <begin position="156"/>
        <end position="174"/>
    </location>
</feature>